<organism evidence="3 4">
    <name type="scientific">Paramarasmius palmivorus</name>
    <dbReference type="NCBI Taxonomy" id="297713"/>
    <lineage>
        <taxon>Eukaryota</taxon>
        <taxon>Fungi</taxon>
        <taxon>Dikarya</taxon>
        <taxon>Basidiomycota</taxon>
        <taxon>Agaricomycotina</taxon>
        <taxon>Agaricomycetes</taxon>
        <taxon>Agaricomycetidae</taxon>
        <taxon>Agaricales</taxon>
        <taxon>Marasmiineae</taxon>
        <taxon>Marasmiaceae</taxon>
        <taxon>Paramarasmius</taxon>
    </lineage>
</organism>
<evidence type="ECO:0000256" key="1">
    <source>
        <dbReference type="ARBA" id="ARBA00022737"/>
    </source>
</evidence>
<dbReference type="InterPro" id="IPR027417">
    <property type="entry name" value="P-loop_NTPase"/>
</dbReference>
<dbReference type="Proteomes" id="UP001383192">
    <property type="component" value="Unassembled WGS sequence"/>
</dbReference>
<dbReference type="EMBL" id="JAYKXP010000018">
    <property type="protein sequence ID" value="KAK7047916.1"/>
    <property type="molecule type" value="Genomic_DNA"/>
</dbReference>
<comment type="caution">
    <text evidence="3">The sequence shown here is derived from an EMBL/GenBank/DDBJ whole genome shotgun (WGS) entry which is preliminary data.</text>
</comment>
<keyword evidence="1" id="KW-0677">Repeat</keyword>
<dbReference type="Pfam" id="PF24883">
    <property type="entry name" value="NPHP3_N"/>
    <property type="match status" value="1"/>
</dbReference>
<evidence type="ECO:0000259" key="2">
    <source>
        <dbReference type="Pfam" id="PF24883"/>
    </source>
</evidence>
<dbReference type="SUPFAM" id="SSF52540">
    <property type="entry name" value="P-loop containing nucleoside triphosphate hydrolases"/>
    <property type="match status" value="1"/>
</dbReference>
<gene>
    <name evidence="3" type="ORF">VNI00_006244</name>
</gene>
<reference evidence="3 4" key="1">
    <citation type="submission" date="2024-01" db="EMBL/GenBank/DDBJ databases">
        <title>A draft genome for a cacao thread blight-causing isolate of Paramarasmius palmivorus.</title>
        <authorList>
            <person name="Baruah I.K."/>
            <person name="Bukari Y."/>
            <person name="Amoako-Attah I."/>
            <person name="Meinhardt L.W."/>
            <person name="Bailey B.A."/>
            <person name="Cohen S.P."/>
        </authorList>
    </citation>
    <scope>NUCLEOTIDE SEQUENCE [LARGE SCALE GENOMIC DNA]</scope>
    <source>
        <strain evidence="3 4">GH-12</strain>
    </source>
</reference>
<accession>A0AAW0D5R5</accession>
<name>A0AAW0D5R5_9AGAR</name>
<proteinExistence type="predicted"/>
<keyword evidence="4" id="KW-1185">Reference proteome</keyword>
<evidence type="ECO:0000313" key="4">
    <source>
        <dbReference type="Proteomes" id="UP001383192"/>
    </source>
</evidence>
<dbReference type="AlphaFoldDB" id="A0AAW0D5R5"/>
<dbReference type="InterPro" id="IPR056884">
    <property type="entry name" value="NPHP3-like_N"/>
</dbReference>
<dbReference type="PANTHER" id="PTHR10039">
    <property type="entry name" value="AMELOGENIN"/>
    <property type="match status" value="1"/>
</dbReference>
<dbReference type="Gene3D" id="3.40.50.300">
    <property type="entry name" value="P-loop containing nucleotide triphosphate hydrolases"/>
    <property type="match status" value="1"/>
</dbReference>
<sequence length="714" mass="82280">MNATHDSDSVSALHCHPGTRVRTLETLHEWISKRRSSTRVQWVFGSAGVGKSAIAQKTAEDHRGRLVGAFFFSRNDPTRDKLDAFVATIAYQCCTSSYLRNVVGPLIIDAIRSDPNVFDNTAKVQFRKLLLEPFSITKRSWRRTTPDLLVVDGIDECVDHISQQQLIEIVDYAVSFDTPTPFIFLLCSRPEIQISRHIENTGFASFLKRIEISGTTARFTGELTESDLDIQRYFLEKFAELRRQYPVLQDQGEMWPSKDDVANLVWRASGQFVFAVTVIKFVDTDDIDYRPQDRLKTILGTEPGITQASPYSPLDLLYRQILSTCRHWDKVHVILRLLITPTYEPDEVRKDGYSKIQSYLWRSPSLVTQLLQLRPGDVEMVLLRLRSVIYLPKAEDMNPVIRILHASFTEFLEDAARSGDFFVSQYSREEYECLVAVLLLRTLSSYAAHYPPYHYHSSSQQPSDAAIAKWQAEAKEATNPITLSCYASKYWTIYCCQIVQPSVSLLAQLNEFRPESALALALTMVRTENFLSSLFGNWKRCLSWANQRLSATRCILRVERAYAGLRRVIYAISDDGWHYYQTWWTEKYSVDYRVYPLVLSTQYERVLPETWVVVPVTPVKGCALYARHNLRDVSLTYDERQKIFDNDIMYNTSKCVERNLAKEEDLVALKARVYELRDLLADLAVPSPDPSPPSPPKTRLKSIREWFRRERETV</sequence>
<evidence type="ECO:0000313" key="3">
    <source>
        <dbReference type="EMBL" id="KAK7047916.1"/>
    </source>
</evidence>
<dbReference type="PANTHER" id="PTHR10039:SF17">
    <property type="entry name" value="FUNGAL STAND N-TERMINAL GOODBYE DOMAIN-CONTAINING PROTEIN-RELATED"/>
    <property type="match status" value="1"/>
</dbReference>
<feature type="domain" description="Nephrocystin 3-like N-terminal" evidence="2">
    <location>
        <begin position="25"/>
        <end position="189"/>
    </location>
</feature>
<protein>
    <recommendedName>
        <fullName evidence="2">Nephrocystin 3-like N-terminal domain-containing protein</fullName>
    </recommendedName>
</protein>